<keyword evidence="10" id="KW-1185">Reference proteome</keyword>
<dbReference type="HOGENOM" id="CLU_017779_2_0_6"/>
<feature type="site" description="Important for enzyme activity" evidence="7">
    <location>
        <position position="300"/>
    </location>
</feature>
<evidence type="ECO:0000256" key="4">
    <source>
        <dbReference type="PIRSR" id="PIRSR625650-1"/>
    </source>
</evidence>
<dbReference type="KEGG" id="fbl:Fbal_2457"/>
<evidence type="ECO:0000313" key="9">
    <source>
        <dbReference type="EMBL" id="ADN76659.1"/>
    </source>
</evidence>
<evidence type="ECO:0000259" key="8">
    <source>
        <dbReference type="PROSITE" id="PS51387"/>
    </source>
</evidence>
<protein>
    <submittedName>
        <fullName evidence="9">FAD linked oxidase domain protein</fullName>
    </submittedName>
</protein>
<dbReference type="PROSITE" id="PS51387">
    <property type="entry name" value="FAD_PCMH"/>
    <property type="match status" value="1"/>
</dbReference>
<name>E1SMZ0_FERBD</name>
<dbReference type="EMBL" id="CP002209">
    <property type="protein sequence ID" value="ADN76659.1"/>
    <property type="molecule type" value="Genomic_DNA"/>
</dbReference>
<evidence type="ECO:0000256" key="3">
    <source>
        <dbReference type="ARBA" id="ARBA00022827"/>
    </source>
</evidence>
<dbReference type="OrthoDB" id="9811557at2"/>
<dbReference type="GeneID" id="67182666"/>
<evidence type="ECO:0000256" key="1">
    <source>
        <dbReference type="ARBA" id="ARBA00008000"/>
    </source>
</evidence>
<dbReference type="SUPFAM" id="SSF56176">
    <property type="entry name" value="FAD-binding/transporter-associated domain-like"/>
    <property type="match status" value="1"/>
</dbReference>
<dbReference type="AlphaFoldDB" id="E1SMZ0"/>
<dbReference type="InterPro" id="IPR016171">
    <property type="entry name" value="Vanillyl_alc_oxidase_C-sub2"/>
</dbReference>
<sequence>MERRWNGWGRTDIAPTLPEAASTMLAERLGPGVPLGEVSLEEAISLVPPSRLSESELWSTSPELRLRHARGQSLPDWLALKSGKMGHYPDAVALPDNDDQLRALLDLAREDNLVVIPYGGGTSVAGHINVPDSDRPVITLSLARMNRLLALDPISQLATFGAGVSGPDLEAALNAQNFTLGHFPQSFELSTLGGWVASRSSGQQSLTYGRIEQLFAGAVLHTLNERWVLPTVPASAAGPDWREAVLGSEGRLGVLSQVTVRIRPLPEKERFYTSVLKDYDQAVEAVRSLIQAGLPAGMLRLSHPEETRTQLALALSGSKKQWLDRYLALRGAEQPAMLVWEGGEQHRAIRRHLNRYGAVMHSQTLGQHWQRKRFAAPYLREALWQKGYCVDTLETATDWANIESLRLAIEHTLRHALASEDQPVLVFTHISHVYRQGASLYTTYLFPCGQDFDHSLLRWRRLKHATSAVIVEHGGTISHQHGVGRDHAPYLNTEKGPVAQAALRQLLTHFDPKAQLNPGALLEEDECGV</sequence>
<dbReference type="eggNOG" id="COG0277">
    <property type="taxonomic scope" value="Bacteria"/>
</dbReference>
<accession>E1SMZ0</accession>
<organism evidence="9 10">
    <name type="scientific">Ferrimonas balearica (strain DSM 9799 / CCM 4581 / KCTC 23876 / PAT)</name>
    <dbReference type="NCBI Taxonomy" id="550540"/>
    <lineage>
        <taxon>Bacteria</taxon>
        <taxon>Pseudomonadati</taxon>
        <taxon>Pseudomonadota</taxon>
        <taxon>Gammaproteobacteria</taxon>
        <taxon>Alteromonadales</taxon>
        <taxon>Ferrimonadaceae</taxon>
        <taxon>Ferrimonas</taxon>
    </lineage>
</organism>
<feature type="binding site" evidence="5">
    <location>
        <position position="380"/>
    </location>
    <ligand>
        <name>substrate</name>
    </ligand>
</feature>
<dbReference type="InterPro" id="IPR016164">
    <property type="entry name" value="FAD-linked_Oxase-like_C"/>
</dbReference>
<dbReference type="PANTHER" id="PTHR46568:SF1">
    <property type="entry name" value="ALKYLDIHYDROXYACETONEPHOSPHATE SYNTHASE, PEROXISOMAL"/>
    <property type="match status" value="1"/>
</dbReference>
<feature type="domain" description="FAD-binding PCMH-type" evidence="8">
    <location>
        <begin position="85"/>
        <end position="265"/>
    </location>
</feature>
<dbReference type="Proteomes" id="UP000006683">
    <property type="component" value="Chromosome"/>
</dbReference>
<dbReference type="InterPro" id="IPR016167">
    <property type="entry name" value="FAD-bd_PCMH_sub1"/>
</dbReference>
<dbReference type="GO" id="GO:0008609">
    <property type="term" value="F:alkylglycerone-phosphate synthase activity"/>
    <property type="evidence" value="ECO:0007669"/>
    <property type="project" value="InterPro"/>
</dbReference>
<dbReference type="InterPro" id="IPR016169">
    <property type="entry name" value="FAD-bd_PCMH_sub2"/>
</dbReference>
<dbReference type="PANTHER" id="PTHR46568">
    <property type="entry name" value="ALKYLDIHYDROXYACETONEPHOSPHATE SYNTHASE, PEROXISOMAL"/>
    <property type="match status" value="1"/>
</dbReference>
<dbReference type="GO" id="GO:0008610">
    <property type="term" value="P:lipid biosynthetic process"/>
    <property type="evidence" value="ECO:0007669"/>
    <property type="project" value="InterPro"/>
</dbReference>
<dbReference type="Gene3D" id="3.30.465.10">
    <property type="match status" value="1"/>
</dbReference>
<comment type="cofactor">
    <cofactor evidence="6">
        <name>FAD</name>
        <dbReference type="ChEBI" id="CHEBI:57692"/>
    </cofactor>
</comment>
<dbReference type="Pfam" id="PF01565">
    <property type="entry name" value="FAD_binding_4"/>
    <property type="match status" value="1"/>
</dbReference>
<evidence type="ECO:0000256" key="6">
    <source>
        <dbReference type="PIRSR" id="PIRSR625650-3"/>
    </source>
</evidence>
<dbReference type="InterPro" id="IPR025650">
    <property type="entry name" value="Alkyl-DHAP_Synthase"/>
</dbReference>
<feature type="active site" description="Proton donor/acceptor" evidence="4">
    <location>
        <position position="441"/>
    </location>
</feature>
<evidence type="ECO:0000256" key="5">
    <source>
        <dbReference type="PIRSR" id="PIRSR625650-2"/>
    </source>
</evidence>
<keyword evidence="3 6" id="KW-0274">FAD</keyword>
<dbReference type="Pfam" id="PF02913">
    <property type="entry name" value="FAD-oxidase_C"/>
    <property type="match status" value="1"/>
</dbReference>
<keyword evidence="2" id="KW-0285">Flavoprotein</keyword>
<dbReference type="InterPro" id="IPR016166">
    <property type="entry name" value="FAD-bd_PCMH"/>
</dbReference>
<dbReference type="Gene3D" id="3.30.70.3450">
    <property type="match status" value="1"/>
</dbReference>
<comment type="similarity">
    <text evidence="1">Belongs to the FAD-binding oxidoreductase/transferase type 4 family.</text>
</comment>
<proteinExistence type="inferred from homology"/>
<dbReference type="GO" id="GO:0071949">
    <property type="term" value="F:FAD binding"/>
    <property type="evidence" value="ECO:0007669"/>
    <property type="project" value="InterPro"/>
</dbReference>
<dbReference type="RefSeq" id="WP_013345965.1">
    <property type="nucleotide sequence ID" value="NC_014541.1"/>
</dbReference>
<gene>
    <name evidence="9" type="ordered locus">Fbal_2457</name>
</gene>
<evidence type="ECO:0000256" key="2">
    <source>
        <dbReference type="ARBA" id="ARBA00022630"/>
    </source>
</evidence>
<dbReference type="InterPro" id="IPR036318">
    <property type="entry name" value="FAD-bd_PCMH-like_sf"/>
</dbReference>
<reference evidence="9 10" key="1">
    <citation type="journal article" date="2010" name="Stand. Genomic Sci.">
        <title>Complete genome sequence of Ferrimonas balearica type strain (PAT).</title>
        <authorList>
            <person name="Nolan M."/>
            <person name="Sikorski J."/>
            <person name="Davenport K."/>
            <person name="Lucas S."/>
            <person name="Glavina Del Rio T."/>
            <person name="Tice H."/>
            <person name="Cheng J."/>
            <person name="Goodwin L."/>
            <person name="Pitluck S."/>
            <person name="Liolios K."/>
            <person name="Ivanova N."/>
            <person name="Mavromatis K."/>
            <person name="Ovchinnikova G."/>
            <person name="Pati A."/>
            <person name="Chen A."/>
            <person name="Palaniappan K."/>
            <person name="Land M."/>
            <person name="Hauser L."/>
            <person name="Chang Y."/>
            <person name="Jeffries C."/>
            <person name="Tapia R."/>
            <person name="Brettin T."/>
            <person name="Detter J."/>
            <person name="Han C."/>
            <person name="Yasawong M."/>
            <person name="Rohde M."/>
            <person name="Tindall B."/>
            <person name="Goker M."/>
            <person name="Woyke T."/>
            <person name="Bristow J."/>
            <person name="Eisen J."/>
            <person name="Markowitz V."/>
            <person name="Hugenholtz P."/>
            <person name="Kyrpides N."/>
            <person name="Klenk H."/>
            <person name="Lapidus A."/>
        </authorList>
    </citation>
    <scope>NUCLEOTIDE SEQUENCE [LARGE SCALE GENOMIC DNA]</scope>
    <source>
        <strain evidence="10">DSM 9799 / CCM 4581 / KCTC 23876 / PAT</strain>
    </source>
</reference>
<feature type="binding site" evidence="6">
    <location>
        <begin position="117"/>
        <end position="123"/>
    </location>
    <ligand>
        <name>FAD</name>
        <dbReference type="ChEBI" id="CHEBI:57692"/>
    </ligand>
</feature>
<dbReference type="Gene3D" id="1.10.45.10">
    <property type="entry name" value="Vanillyl-alcohol Oxidase, Chain A, domain 4"/>
    <property type="match status" value="1"/>
</dbReference>
<dbReference type="STRING" id="550540.Fbal_2457"/>
<dbReference type="Gene3D" id="3.30.43.10">
    <property type="entry name" value="Uridine Diphospho-n-acetylenolpyruvylglucosamine Reductase, domain 2"/>
    <property type="match status" value="1"/>
</dbReference>
<evidence type="ECO:0000313" key="10">
    <source>
        <dbReference type="Proteomes" id="UP000006683"/>
    </source>
</evidence>
<dbReference type="Gene3D" id="3.30.300.330">
    <property type="match status" value="1"/>
</dbReference>
<dbReference type="InterPro" id="IPR006094">
    <property type="entry name" value="Oxid_FAD_bind_N"/>
</dbReference>
<dbReference type="InterPro" id="IPR004113">
    <property type="entry name" value="FAD-bd_oxidored_4_C"/>
</dbReference>
<dbReference type="SUPFAM" id="SSF55103">
    <property type="entry name" value="FAD-linked oxidases, C-terminal domain"/>
    <property type="match status" value="1"/>
</dbReference>
<evidence type="ECO:0000256" key="7">
    <source>
        <dbReference type="PIRSR" id="PIRSR625650-4"/>
    </source>
</evidence>